<evidence type="ECO:0000313" key="1">
    <source>
        <dbReference type="EMBL" id="MBD2603722.1"/>
    </source>
</evidence>
<keyword evidence="2" id="KW-1185">Reference proteome</keyword>
<reference evidence="1 2" key="1">
    <citation type="journal article" date="2020" name="ISME J.">
        <title>Comparative genomics reveals insights into cyanobacterial evolution and habitat adaptation.</title>
        <authorList>
            <person name="Chen M.Y."/>
            <person name="Teng W.K."/>
            <person name="Zhao L."/>
            <person name="Hu C.X."/>
            <person name="Zhou Y.K."/>
            <person name="Han B.P."/>
            <person name="Song L.R."/>
            <person name="Shu W.S."/>
        </authorList>
    </citation>
    <scope>NUCLEOTIDE SEQUENCE [LARGE SCALE GENOMIC DNA]</scope>
    <source>
        <strain evidence="1 2">FACHB-248</strain>
    </source>
</reference>
<accession>A0ABR8GK09</accession>
<dbReference type="Proteomes" id="UP000660380">
    <property type="component" value="Unassembled WGS sequence"/>
</dbReference>
<protein>
    <submittedName>
        <fullName evidence="1">DUF1493 family protein</fullName>
    </submittedName>
</protein>
<evidence type="ECO:0000313" key="2">
    <source>
        <dbReference type="Proteomes" id="UP000660380"/>
    </source>
</evidence>
<sequence>MSNNFLEDKVKTFVATQICVDIGKLCLQTRLREDLGLYGDDAEEFFIKFSHEFQVELLEFNFDEYFPPEPTLLDPFIFILRLLRKKRYKSILIKDLIAVAETRRINIIHNS</sequence>
<dbReference type="Pfam" id="PF07377">
    <property type="entry name" value="DUF1493"/>
    <property type="match status" value="1"/>
</dbReference>
<name>A0ABR8GK09_9CYAN</name>
<dbReference type="RefSeq" id="WP_038296551.1">
    <property type="nucleotide sequence ID" value="NZ_JACJTA010000005.1"/>
</dbReference>
<organism evidence="1 2">
    <name type="scientific">Scytonema hofmannii FACHB-248</name>
    <dbReference type="NCBI Taxonomy" id="1842502"/>
    <lineage>
        <taxon>Bacteria</taxon>
        <taxon>Bacillati</taxon>
        <taxon>Cyanobacteriota</taxon>
        <taxon>Cyanophyceae</taxon>
        <taxon>Nostocales</taxon>
        <taxon>Scytonemataceae</taxon>
        <taxon>Scytonema</taxon>
    </lineage>
</organism>
<dbReference type="InterPro" id="IPR010862">
    <property type="entry name" value="DUF1493"/>
</dbReference>
<comment type="caution">
    <text evidence="1">The sequence shown here is derived from an EMBL/GenBank/DDBJ whole genome shotgun (WGS) entry which is preliminary data.</text>
</comment>
<proteinExistence type="predicted"/>
<gene>
    <name evidence="1" type="ORF">H6G81_04055</name>
</gene>
<dbReference type="EMBL" id="JACJTA010000005">
    <property type="protein sequence ID" value="MBD2603722.1"/>
    <property type="molecule type" value="Genomic_DNA"/>
</dbReference>